<keyword evidence="1" id="KW-0472">Membrane</keyword>
<dbReference type="GO" id="GO:1902600">
    <property type="term" value="P:proton transmembrane transport"/>
    <property type="evidence" value="ECO:0007669"/>
    <property type="project" value="TreeGrafter"/>
</dbReference>
<sequence length="251" mass="28630">MKARLVVFPIKGKIWCFSRSIDQSASAFNSANTPSTVKELWKKISTNSKPLNANAELLVDFISNKMNNAWVGLEKAPEGSFKNKLHGFGLQLLARVKPSEVLLKSISKEVTNVRITYPPSLNSRLVRRRLRHIAMRGTVLHRKYFYGSVTLLPLTTALAVLPLPNIPFFWVLFRTYSHWRALQGSEKLLQLVSDYSRAQSFSSEMMEASKELEELLRKGYENGSVNEKAISDICIKFKLNKIDVLKWRDLV</sequence>
<accession>A0A5D2Q7S2</accession>
<evidence type="ECO:0000313" key="2">
    <source>
        <dbReference type="EMBL" id="TYI24398.1"/>
    </source>
</evidence>
<dbReference type="GO" id="GO:0006813">
    <property type="term" value="P:potassium ion transport"/>
    <property type="evidence" value="ECO:0007669"/>
    <property type="project" value="TreeGrafter"/>
</dbReference>
<reference evidence="2 3" key="1">
    <citation type="submission" date="2019-07" db="EMBL/GenBank/DDBJ databases">
        <title>WGS assembly of Gossypium tomentosum.</title>
        <authorList>
            <person name="Chen Z.J."/>
            <person name="Sreedasyam A."/>
            <person name="Ando A."/>
            <person name="Song Q."/>
            <person name="De L."/>
            <person name="Hulse-Kemp A."/>
            <person name="Ding M."/>
            <person name="Ye W."/>
            <person name="Kirkbride R."/>
            <person name="Jenkins J."/>
            <person name="Plott C."/>
            <person name="Lovell J."/>
            <person name="Lin Y.-M."/>
            <person name="Vaughn R."/>
            <person name="Liu B."/>
            <person name="Li W."/>
            <person name="Simpson S."/>
            <person name="Scheffler B."/>
            <person name="Saski C."/>
            <person name="Grover C."/>
            <person name="Hu G."/>
            <person name="Conover J."/>
            <person name="Carlson J."/>
            <person name="Shu S."/>
            <person name="Boston L."/>
            <person name="Williams M."/>
            <person name="Peterson D."/>
            <person name="Mcgee K."/>
            <person name="Jones D."/>
            <person name="Wendel J."/>
            <person name="Stelly D."/>
            <person name="Grimwood J."/>
            <person name="Schmutz J."/>
        </authorList>
    </citation>
    <scope>NUCLEOTIDE SEQUENCE [LARGE SCALE GENOMIC DNA]</scope>
    <source>
        <strain evidence="2">7179.01</strain>
    </source>
</reference>
<dbReference type="GO" id="GO:0005743">
    <property type="term" value="C:mitochondrial inner membrane"/>
    <property type="evidence" value="ECO:0007669"/>
    <property type="project" value="TreeGrafter"/>
</dbReference>
<keyword evidence="1" id="KW-0812">Transmembrane</keyword>
<proteinExistence type="predicted"/>
<evidence type="ECO:0008006" key="4">
    <source>
        <dbReference type="Google" id="ProtNLM"/>
    </source>
</evidence>
<name>A0A5D2Q7S2_GOSTO</name>
<keyword evidence="1" id="KW-1133">Transmembrane helix</keyword>
<dbReference type="PANTHER" id="PTHR28062:SF1">
    <property type="entry name" value="TRANSMEMBRANE PROTEIN"/>
    <property type="match status" value="1"/>
</dbReference>
<feature type="transmembrane region" description="Helical" evidence="1">
    <location>
        <begin position="144"/>
        <end position="173"/>
    </location>
</feature>
<organism evidence="2 3">
    <name type="scientific">Gossypium tomentosum</name>
    <name type="common">Hawaiian cotton</name>
    <name type="synonym">Gossypium sandvicense</name>
    <dbReference type="NCBI Taxonomy" id="34277"/>
    <lineage>
        <taxon>Eukaryota</taxon>
        <taxon>Viridiplantae</taxon>
        <taxon>Streptophyta</taxon>
        <taxon>Embryophyta</taxon>
        <taxon>Tracheophyta</taxon>
        <taxon>Spermatophyta</taxon>
        <taxon>Magnoliopsida</taxon>
        <taxon>eudicotyledons</taxon>
        <taxon>Gunneridae</taxon>
        <taxon>Pentapetalae</taxon>
        <taxon>rosids</taxon>
        <taxon>malvids</taxon>
        <taxon>Malvales</taxon>
        <taxon>Malvaceae</taxon>
        <taxon>Malvoideae</taxon>
        <taxon>Gossypium</taxon>
    </lineage>
</organism>
<dbReference type="EMBL" id="CM017615">
    <property type="protein sequence ID" value="TYI24398.1"/>
    <property type="molecule type" value="Genomic_DNA"/>
</dbReference>
<dbReference type="AlphaFoldDB" id="A0A5D2Q7S2"/>
<keyword evidence="3" id="KW-1185">Reference proteome</keyword>
<dbReference type="InterPro" id="IPR018786">
    <property type="entry name" value="Mit_KHE1"/>
</dbReference>
<evidence type="ECO:0000256" key="1">
    <source>
        <dbReference type="SAM" id="Phobius"/>
    </source>
</evidence>
<protein>
    <recommendedName>
        <fullName evidence="4">K+-H+ exchange-like protein</fullName>
    </recommendedName>
</protein>
<gene>
    <name evidence="2" type="ORF">ES332_A06G231200v1</name>
</gene>
<evidence type="ECO:0000313" key="3">
    <source>
        <dbReference type="Proteomes" id="UP000322667"/>
    </source>
</evidence>
<dbReference type="PANTHER" id="PTHR28062">
    <property type="entry name" value="K+-H+ EXCHANGE-LIKE PROTEIN"/>
    <property type="match status" value="1"/>
</dbReference>
<dbReference type="Proteomes" id="UP000322667">
    <property type="component" value="Chromosome A06"/>
</dbReference>
<dbReference type="Pfam" id="PF10173">
    <property type="entry name" value="Mit_KHE1"/>
    <property type="match status" value="1"/>
</dbReference>